<comment type="caution">
    <text evidence="2">The sequence shown here is derived from an EMBL/GenBank/DDBJ whole genome shotgun (WGS) entry which is preliminary data.</text>
</comment>
<dbReference type="Pfam" id="PF19278">
    <property type="entry name" value="Hydant_A_C"/>
    <property type="match status" value="1"/>
</dbReference>
<dbReference type="EMBL" id="VSSQ01020985">
    <property type="protein sequence ID" value="MPM66284.1"/>
    <property type="molecule type" value="Genomic_DNA"/>
</dbReference>
<proteinExistence type="predicted"/>
<sequence>MLPEDPDAGPTPPKDAFLGTRPFYRHKKWVDAKLWKMEALKAGNHIVGPAIIESDATTFVVPDGFETTVDKHRLFHLKETI</sequence>
<organism evidence="2">
    <name type="scientific">bioreactor metagenome</name>
    <dbReference type="NCBI Taxonomy" id="1076179"/>
    <lineage>
        <taxon>unclassified sequences</taxon>
        <taxon>metagenomes</taxon>
        <taxon>ecological metagenomes</taxon>
    </lineage>
</organism>
<dbReference type="AlphaFoldDB" id="A0A645BX17"/>
<gene>
    <name evidence="2" type="ORF">SDC9_113191</name>
</gene>
<evidence type="ECO:0000259" key="1">
    <source>
        <dbReference type="Pfam" id="PF19278"/>
    </source>
</evidence>
<feature type="domain" description="Acetophenone carboxylase-like C-terminal" evidence="1">
    <location>
        <begin position="2"/>
        <end position="79"/>
    </location>
</feature>
<accession>A0A645BX17</accession>
<name>A0A645BX17_9ZZZZ</name>
<evidence type="ECO:0000313" key="2">
    <source>
        <dbReference type="EMBL" id="MPM66284.1"/>
    </source>
</evidence>
<reference evidence="2" key="1">
    <citation type="submission" date="2019-08" db="EMBL/GenBank/DDBJ databases">
        <authorList>
            <person name="Kucharzyk K."/>
            <person name="Murdoch R.W."/>
            <person name="Higgins S."/>
            <person name="Loffler F."/>
        </authorList>
    </citation>
    <scope>NUCLEOTIDE SEQUENCE</scope>
</reference>
<protein>
    <recommendedName>
        <fullName evidence="1">Acetophenone carboxylase-like C-terminal domain-containing protein</fullName>
    </recommendedName>
</protein>
<dbReference type="InterPro" id="IPR049517">
    <property type="entry name" value="ACX-like_C"/>
</dbReference>